<name>A0A550JJA9_9BACT</name>
<dbReference type="RefSeq" id="WP_092056025.1">
    <property type="nucleotide sequence ID" value="NZ_FOJJ01000012.1"/>
</dbReference>
<keyword evidence="2" id="KW-1185">Reference proteome</keyword>
<dbReference type="PANTHER" id="PTHR48125:SF10">
    <property type="entry name" value="OS12G0136300 PROTEIN"/>
    <property type="match status" value="1"/>
</dbReference>
<reference evidence="1 2" key="1">
    <citation type="submission" date="2019-07" db="EMBL/GenBank/DDBJ databases">
        <title>Insights of Desulfuromonas acetexigens electromicrobiology.</title>
        <authorList>
            <person name="Katuri K."/>
            <person name="Sapireddy V."/>
            <person name="Shaw D.R."/>
            <person name="Saikaly P."/>
        </authorList>
    </citation>
    <scope>NUCLEOTIDE SEQUENCE [LARGE SCALE GENOMIC DNA]</scope>
    <source>
        <strain evidence="1 2">2873</strain>
    </source>
</reference>
<accession>A0A550JJA9</accession>
<dbReference type="PANTHER" id="PTHR48125">
    <property type="entry name" value="LP07818P1"/>
    <property type="match status" value="1"/>
</dbReference>
<evidence type="ECO:0000313" key="1">
    <source>
        <dbReference type="EMBL" id="TRO83263.1"/>
    </source>
</evidence>
<dbReference type="EMBL" id="VJVV01000002">
    <property type="protein sequence ID" value="TRO83263.1"/>
    <property type="molecule type" value="Genomic_DNA"/>
</dbReference>
<sequence length="716" mass="77248">MEIIPPAAVPLMPHEVPAVTPVSREERQHDLLLHQMIRATVEEGGQEKALLNFGERKLWMETGTPLRTGDTVTLQVVENDTRLGFRLIPPNLLERLGQSLHLLDKQLDPMALLPALIEGREPGGKNLDQKTRDGLDRLFSLLRRAPSELDGQALREIPRRLGLLHEAQLGSGQTEAARETLKNALGQLQQGRAELRQALREHLEPLFASLRTLPEQLAAAPTAAGRPAPQAPALAAVLQPLLRLAQSLPEAPASPQTSTPAPTALLDTARSAALAREFTQALGDYLRPFAGQTAAPLQRLEEAARALAAPPAEAPVLREAAQQFWNRLAAAPANAPAAPEAGQALTRLAEQLLQPASAMDDKFFRDLPRQLGLTSEGRGNAALADRLDRLAQGLGRLPEALHTPERIGAFLDRQPSDLAAVLRPLFRFAASGPPTAPTTAAPGLPPATAGTAPAVGLPILPPAEITATTQAFVEALRDYLRPFAAITDASLERIAEQLALLPQMPSGPFDQALAALGHKPTGKDLLGALFHLLRGTPERLAEGSAENLARQLAEALGKSLYQELDRVEQRQEESLRHLELWQLCRSRLGESDSTFVPLPLPFLDNGYLVAQRRESAEEGGAEGRDETFTLSLYLDLRKLGCVQIDLLYQQQELFVRFHCQDSGAAQAFSTARDELGDSLGGIPLATVAVGVGAESPDKALIREIIPAERSLLDARA</sequence>
<dbReference type="Proteomes" id="UP000317155">
    <property type="component" value="Unassembled WGS sequence"/>
</dbReference>
<organism evidence="1 2">
    <name type="scientific">Trichloromonas acetexigens</name>
    <dbReference type="NCBI Taxonomy" id="38815"/>
    <lineage>
        <taxon>Bacteria</taxon>
        <taxon>Pseudomonadati</taxon>
        <taxon>Thermodesulfobacteriota</taxon>
        <taxon>Desulfuromonadia</taxon>
        <taxon>Desulfuromonadales</taxon>
        <taxon>Trichloromonadaceae</taxon>
        <taxon>Trichloromonas</taxon>
    </lineage>
</organism>
<evidence type="ECO:0008006" key="3">
    <source>
        <dbReference type="Google" id="ProtNLM"/>
    </source>
</evidence>
<evidence type="ECO:0000313" key="2">
    <source>
        <dbReference type="Proteomes" id="UP000317155"/>
    </source>
</evidence>
<dbReference type="AlphaFoldDB" id="A0A550JJA9"/>
<gene>
    <name evidence="1" type="ORF">FL622_04050</name>
</gene>
<dbReference type="OrthoDB" id="5401450at2"/>
<proteinExistence type="predicted"/>
<comment type="caution">
    <text evidence="1">The sequence shown here is derived from an EMBL/GenBank/DDBJ whole genome shotgun (WGS) entry which is preliminary data.</text>
</comment>
<protein>
    <recommendedName>
        <fullName evidence="3">Flagellar hook-length control protein FliK</fullName>
    </recommendedName>
</protein>